<gene>
    <name evidence="1" type="ORF">BOKJ2_LOCUS12381</name>
</gene>
<evidence type="ECO:0000313" key="1">
    <source>
        <dbReference type="EMBL" id="CAD5227854.1"/>
    </source>
</evidence>
<dbReference type="Proteomes" id="UP000614601">
    <property type="component" value="Unassembled WGS sequence"/>
</dbReference>
<evidence type="ECO:0000313" key="2">
    <source>
        <dbReference type="Proteomes" id="UP000614601"/>
    </source>
</evidence>
<reference evidence="1" key="1">
    <citation type="submission" date="2020-09" db="EMBL/GenBank/DDBJ databases">
        <authorList>
            <person name="Kikuchi T."/>
        </authorList>
    </citation>
    <scope>NUCLEOTIDE SEQUENCE</scope>
    <source>
        <strain evidence="1">SH1</strain>
    </source>
</reference>
<dbReference type="EMBL" id="CAJFCW020000006">
    <property type="protein sequence ID" value="CAG9123739.1"/>
    <property type="molecule type" value="Genomic_DNA"/>
</dbReference>
<dbReference type="EMBL" id="CAJFDH010000006">
    <property type="protein sequence ID" value="CAD5227854.1"/>
    <property type="molecule type" value="Genomic_DNA"/>
</dbReference>
<sequence>MESDRGDQGSIDYLTPRPRSTTFKEVIFYRVYEDFYYAIQMDNSFRYNNRHSRIGHIYTALRKRYVS</sequence>
<dbReference type="Proteomes" id="UP000783686">
    <property type="component" value="Unassembled WGS sequence"/>
</dbReference>
<name>A0A811LI94_9BILA</name>
<keyword evidence="2" id="KW-1185">Reference proteome</keyword>
<accession>A0A811LI94</accession>
<dbReference type="AlphaFoldDB" id="A0A811LI94"/>
<protein>
    <submittedName>
        <fullName evidence="1">Uncharacterized protein</fullName>
    </submittedName>
</protein>
<proteinExistence type="predicted"/>
<comment type="caution">
    <text evidence="1">The sequence shown here is derived from an EMBL/GenBank/DDBJ whole genome shotgun (WGS) entry which is preliminary data.</text>
</comment>
<organism evidence="1 2">
    <name type="scientific">Bursaphelenchus okinawaensis</name>
    <dbReference type="NCBI Taxonomy" id="465554"/>
    <lineage>
        <taxon>Eukaryota</taxon>
        <taxon>Metazoa</taxon>
        <taxon>Ecdysozoa</taxon>
        <taxon>Nematoda</taxon>
        <taxon>Chromadorea</taxon>
        <taxon>Rhabditida</taxon>
        <taxon>Tylenchina</taxon>
        <taxon>Tylenchomorpha</taxon>
        <taxon>Aphelenchoidea</taxon>
        <taxon>Aphelenchoididae</taxon>
        <taxon>Bursaphelenchus</taxon>
    </lineage>
</organism>